<gene>
    <name evidence="17" type="ORF">P8C59_004087</name>
</gene>
<comment type="subcellular location">
    <subcellularLocation>
        <location evidence="2">Secreted</location>
    </subcellularLocation>
</comment>
<keyword evidence="6" id="KW-0136">Cellulose degradation</keyword>
<feature type="domain" description="Auxiliary Activity family 9 catalytic" evidence="16">
    <location>
        <begin position="1"/>
        <end position="120"/>
    </location>
</feature>
<dbReference type="Pfam" id="PF03443">
    <property type="entry name" value="AA9"/>
    <property type="match status" value="1"/>
</dbReference>
<dbReference type="Gene3D" id="2.70.50.70">
    <property type="match status" value="1"/>
</dbReference>
<keyword evidence="3" id="KW-0964">Secreted</keyword>
<keyword evidence="7" id="KW-0560">Oxidoreductase</keyword>
<dbReference type="PANTHER" id="PTHR33353:SF13">
    <property type="entry name" value="ENDOGLUCANASE II"/>
    <property type="match status" value="1"/>
</dbReference>
<accession>A0AAD9MA09</accession>
<name>A0AAD9MA09_9PEZI</name>
<dbReference type="EC" id="1.14.99.56" evidence="15"/>
<evidence type="ECO:0000256" key="15">
    <source>
        <dbReference type="ARBA" id="ARBA00047174"/>
    </source>
</evidence>
<keyword evidence="8" id="KW-0186">Copper</keyword>
<evidence type="ECO:0000259" key="16">
    <source>
        <dbReference type="Pfam" id="PF03443"/>
    </source>
</evidence>
<evidence type="ECO:0000313" key="18">
    <source>
        <dbReference type="Proteomes" id="UP001217918"/>
    </source>
</evidence>
<keyword evidence="10" id="KW-1015">Disulfide bond</keyword>
<evidence type="ECO:0000256" key="1">
    <source>
        <dbReference type="ARBA" id="ARBA00001973"/>
    </source>
</evidence>
<dbReference type="AlphaFoldDB" id="A0AAD9MA09"/>
<comment type="caution">
    <text evidence="17">The sequence shown here is derived from an EMBL/GenBank/DDBJ whole genome shotgun (WGS) entry which is preliminary data.</text>
</comment>
<evidence type="ECO:0000256" key="3">
    <source>
        <dbReference type="ARBA" id="ARBA00022525"/>
    </source>
</evidence>
<evidence type="ECO:0000256" key="5">
    <source>
        <dbReference type="ARBA" id="ARBA00022729"/>
    </source>
</evidence>
<evidence type="ECO:0000256" key="8">
    <source>
        <dbReference type="ARBA" id="ARBA00023008"/>
    </source>
</evidence>
<evidence type="ECO:0000256" key="11">
    <source>
        <dbReference type="ARBA" id="ARBA00023277"/>
    </source>
</evidence>
<keyword evidence="18" id="KW-1185">Reference proteome</keyword>
<dbReference type="InterPro" id="IPR005103">
    <property type="entry name" value="AA9_LPMO"/>
</dbReference>
<dbReference type="Proteomes" id="UP001217918">
    <property type="component" value="Unassembled WGS sequence"/>
</dbReference>
<evidence type="ECO:0000256" key="7">
    <source>
        <dbReference type="ARBA" id="ARBA00023002"/>
    </source>
</evidence>
<keyword evidence="12" id="KW-0624">Polysaccharide degradation</keyword>
<evidence type="ECO:0000256" key="4">
    <source>
        <dbReference type="ARBA" id="ARBA00022723"/>
    </source>
</evidence>
<dbReference type="GO" id="GO:0005576">
    <property type="term" value="C:extracellular region"/>
    <property type="evidence" value="ECO:0007669"/>
    <property type="project" value="UniProtKB-SubCell"/>
</dbReference>
<keyword evidence="5" id="KW-0732">Signal</keyword>
<comment type="similarity">
    <text evidence="13">Belongs to the polysaccharide monooxygenase AA9 family.</text>
</comment>
<organism evidence="17 18">
    <name type="scientific">Phyllachora maydis</name>
    <dbReference type="NCBI Taxonomy" id="1825666"/>
    <lineage>
        <taxon>Eukaryota</taxon>
        <taxon>Fungi</taxon>
        <taxon>Dikarya</taxon>
        <taxon>Ascomycota</taxon>
        <taxon>Pezizomycotina</taxon>
        <taxon>Sordariomycetes</taxon>
        <taxon>Sordariomycetidae</taxon>
        <taxon>Phyllachorales</taxon>
        <taxon>Phyllachoraceae</taxon>
        <taxon>Phyllachora</taxon>
    </lineage>
</organism>
<evidence type="ECO:0000256" key="12">
    <source>
        <dbReference type="ARBA" id="ARBA00023326"/>
    </source>
</evidence>
<dbReference type="GO" id="GO:0046872">
    <property type="term" value="F:metal ion binding"/>
    <property type="evidence" value="ECO:0007669"/>
    <property type="project" value="UniProtKB-KW"/>
</dbReference>
<proteinExistence type="inferred from homology"/>
<dbReference type="EMBL" id="JAQQPM010000003">
    <property type="protein sequence ID" value="KAK2069509.1"/>
    <property type="molecule type" value="Genomic_DNA"/>
</dbReference>
<keyword evidence="9" id="KW-0503">Monooxygenase</keyword>
<evidence type="ECO:0000256" key="9">
    <source>
        <dbReference type="ARBA" id="ARBA00023033"/>
    </source>
</evidence>
<comment type="catalytic activity">
    <reaction evidence="14">
        <text>[(1-&gt;4)-beta-D-glucosyl]n+m + reduced acceptor + O2 = 4-dehydro-beta-D-glucosyl-[(1-&gt;4)-beta-D-glucosyl]n-1 + [(1-&gt;4)-beta-D-glucosyl]m + acceptor + H2O.</text>
        <dbReference type="EC" id="1.14.99.56"/>
    </reaction>
</comment>
<evidence type="ECO:0000256" key="6">
    <source>
        <dbReference type="ARBA" id="ARBA00023001"/>
    </source>
</evidence>
<dbReference type="GO" id="GO:0030245">
    <property type="term" value="P:cellulose catabolic process"/>
    <property type="evidence" value="ECO:0007669"/>
    <property type="project" value="UniProtKB-KW"/>
</dbReference>
<reference evidence="17" key="1">
    <citation type="journal article" date="2023" name="Mol. Plant Microbe Interact.">
        <title>Elucidating the Obligate Nature and Biological Capacity of an Invasive Fungal Corn Pathogen.</title>
        <authorList>
            <person name="MacCready J.S."/>
            <person name="Roggenkamp E.M."/>
            <person name="Gdanetz K."/>
            <person name="Chilvers M.I."/>
        </authorList>
    </citation>
    <scope>NUCLEOTIDE SEQUENCE</scope>
    <source>
        <strain evidence="17">PM02</strain>
    </source>
</reference>
<evidence type="ECO:0000313" key="17">
    <source>
        <dbReference type="EMBL" id="KAK2069509.1"/>
    </source>
</evidence>
<keyword evidence="4" id="KW-0479">Metal-binding</keyword>
<dbReference type="PANTHER" id="PTHR33353">
    <property type="entry name" value="PUTATIVE (AFU_ORTHOLOGUE AFUA_1G12560)-RELATED"/>
    <property type="match status" value="1"/>
</dbReference>
<dbReference type="GO" id="GO:0004497">
    <property type="term" value="F:monooxygenase activity"/>
    <property type="evidence" value="ECO:0007669"/>
    <property type="project" value="UniProtKB-KW"/>
</dbReference>
<evidence type="ECO:0000256" key="13">
    <source>
        <dbReference type="ARBA" id="ARBA00044502"/>
    </source>
</evidence>
<dbReference type="InterPro" id="IPR049892">
    <property type="entry name" value="AA9"/>
</dbReference>
<evidence type="ECO:0000256" key="10">
    <source>
        <dbReference type="ARBA" id="ARBA00023157"/>
    </source>
</evidence>
<evidence type="ECO:0000256" key="2">
    <source>
        <dbReference type="ARBA" id="ARBA00004613"/>
    </source>
</evidence>
<keyword evidence="11" id="KW-0119">Carbohydrate metabolism</keyword>
<sequence>MAYLAKVDNAASSSDSSLKSFKLGEDGFDTSARTWGVDHMIGNNGWAYFDLPSCVALGQYLLRVEILALHSASSIGGAQFYQACAQINVSGSGSFSPASTVSIPGVYTADDPSIHINIYGQGIHPSRTPDRLRSLADATHPFCGGAVGKARNVADPVNWRYLPTIRPPTSAVRPYLPPEA</sequence>
<protein>
    <recommendedName>
        <fullName evidence="15">lytic cellulose monooxygenase (C4-dehydrogenating)</fullName>
        <ecNumber evidence="15">1.14.99.56</ecNumber>
    </recommendedName>
</protein>
<evidence type="ECO:0000256" key="14">
    <source>
        <dbReference type="ARBA" id="ARBA00045077"/>
    </source>
</evidence>
<comment type="cofactor">
    <cofactor evidence="1">
        <name>Cu(2+)</name>
        <dbReference type="ChEBI" id="CHEBI:29036"/>
    </cofactor>
</comment>